<evidence type="ECO:0000256" key="1">
    <source>
        <dbReference type="SAM" id="MobiDB-lite"/>
    </source>
</evidence>
<proteinExistence type="predicted"/>
<accession>A0ABN2L4L7</accession>
<reference evidence="3 4" key="1">
    <citation type="journal article" date="2019" name="Int. J. Syst. Evol. Microbiol.">
        <title>The Global Catalogue of Microorganisms (GCM) 10K type strain sequencing project: providing services to taxonomists for standard genome sequencing and annotation.</title>
        <authorList>
            <consortium name="The Broad Institute Genomics Platform"/>
            <consortium name="The Broad Institute Genome Sequencing Center for Infectious Disease"/>
            <person name="Wu L."/>
            <person name="Ma J."/>
        </authorList>
    </citation>
    <scope>NUCLEOTIDE SEQUENCE [LARGE SCALE GENOMIC DNA]</scope>
    <source>
        <strain evidence="3 4">JCM 15591</strain>
    </source>
</reference>
<gene>
    <name evidence="3" type="ORF">GCM10009810_32210</name>
</gene>
<feature type="domain" description="PLD phosphodiesterase" evidence="2">
    <location>
        <begin position="70"/>
        <end position="97"/>
    </location>
</feature>
<dbReference type="RefSeq" id="WP_344068048.1">
    <property type="nucleotide sequence ID" value="NZ_BAAAPN010000093.1"/>
</dbReference>
<comment type="caution">
    <text evidence="3">The sequence shown here is derived from an EMBL/GenBank/DDBJ whole genome shotgun (WGS) entry which is preliminary data.</text>
</comment>
<evidence type="ECO:0000313" key="4">
    <source>
        <dbReference type="Proteomes" id="UP001501475"/>
    </source>
</evidence>
<dbReference type="Pfam" id="PF13091">
    <property type="entry name" value="PLDc_2"/>
    <property type="match status" value="1"/>
</dbReference>
<protein>
    <recommendedName>
        <fullName evidence="2">PLD phosphodiesterase domain-containing protein</fullName>
    </recommendedName>
</protein>
<dbReference type="InterPro" id="IPR025202">
    <property type="entry name" value="PLD-like_dom"/>
</dbReference>
<dbReference type="EMBL" id="BAAAPN010000093">
    <property type="protein sequence ID" value="GAA1772389.1"/>
    <property type="molecule type" value="Genomic_DNA"/>
</dbReference>
<name>A0ABN2L4L7_9MICO</name>
<organism evidence="3 4">
    <name type="scientific">Nostocoides vanveenii</name>
    <dbReference type="NCBI Taxonomy" id="330835"/>
    <lineage>
        <taxon>Bacteria</taxon>
        <taxon>Bacillati</taxon>
        <taxon>Actinomycetota</taxon>
        <taxon>Actinomycetes</taxon>
        <taxon>Micrococcales</taxon>
        <taxon>Intrasporangiaceae</taxon>
        <taxon>Nostocoides</taxon>
    </lineage>
</organism>
<evidence type="ECO:0000259" key="2">
    <source>
        <dbReference type="PROSITE" id="PS50035"/>
    </source>
</evidence>
<dbReference type="PROSITE" id="PS50035">
    <property type="entry name" value="PLD"/>
    <property type="match status" value="1"/>
</dbReference>
<keyword evidence="4" id="KW-1185">Reference proteome</keyword>
<feature type="compositionally biased region" description="Low complexity" evidence="1">
    <location>
        <begin position="202"/>
        <end position="211"/>
    </location>
</feature>
<dbReference type="InterPro" id="IPR001736">
    <property type="entry name" value="PLipase_D/transphosphatidylase"/>
</dbReference>
<dbReference type="Gene3D" id="3.30.870.10">
    <property type="entry name" value="Endonuclease Chain A"/>
    <property type="match status" value="1"/>
</dbReference>
<dbReference type="SUPFAM" id="SSF56024">
    <property type="entry name" value="Phospholipase D/nuclease"/>
    <property type="match status" value="1"/>
</dbReference>
<dbReference type="Proteomes" id="UP001501475">
    <property type="component" value="Unassembled WGS sequence"/>
</dbReference>
<evidence type="ECO:0000313" key="3">
    <source>
        <dbReference type="EMBL" id="GAA1772389.1"/>
    </source>
</evidence>
<sequence>MATEVGKHVADVLTANPDLRMLIVLPMIPDVDAPVAETTQSYGRRLAMEQILATGGDRVAVFGLCNAAGLPIYVHSKLCVIDDQWASVGSDNLNRRSWTSDSEIACLVVDERESDSAAPDDSFPVLLLRELAAEHLGCIPEEVPTDLHDLFDAFVASADALDSWYAAATAPTASARRDPRQLARHLARPRRKHGHRMDRARNTAAQTARQRSPAASIVAHAHPASCAVSTAAPVALANAFSPKGVCRLRPRRHGAARRKPARTESAWRRCPRVTALAIAEPAPRRG</sequence>
<feature type="compositionally biased region" description="Basic residues" evidence="1">
    <location>
        <begin position="186"/>
        <end position="198"/>
    </location>
</feature>
<feature type="region of interest" description="Disordered" evidence="1">
    <location>
        <begin position="186"/>
        <end position="212"/>
    </location>
</feature>
<dbReference type="SMART" id="SM00155">
    <property type="entry name" value="PLDc"/>
    <property type="match status" value="1"/>
</dbReference>